<dbReference type="Proteomes" id="UP001187192">
    <property type="component" value="Unassembled WGS sequence"/>
</dbReference>
<gene>
    <name evidence="1" type="ORF">TIFTF001_026926</name>
</gene>
<sequence>MFPCAYVSSISSPVREYRRPPHRCPCAAVSGSIGCSSIPSTVCCLAGAPVSGSLLSLRFDFSLQILVSPASRAADEAPCEEFESMTNP</sequence>
<keyword evidence="2" id="KW-1185">Reference proteome</keyword>
<protein>
    <submittedName>
        <fullName evidence="1">Uncharacterized protein</fullName>
    </submittedName>
</protein>
<dbReference type="AlphaFoldDB" id="A0AA88DME4"/>
<organism evidence="1 2">
    <name type="scientific">Ficus carica</name>
    <name type="common">Common fig</name>
    <dbReference type="NCBI Taxonomy" id="3494"/>
    <lineage>
        <taxon>Eukaryota</taxon>
        <taxon>Viridiplantae</taxon>
        <taxon>Streptophyta</taxon>
        <taxon>Embryophyta</taxon>
        <taxon>Tracheophyta</taxon>
        <taxon>Spermatophyta</taxon>
        <taxon>Magnoliopsida</taxon>
        <taxon>eudicotyledons</taxon>
        <taxon>Gunneridae</taxon>
        <taxon>Pentapetalae</taxon>
        <taxon>rosids</taxon>
        <taxon>fabids</taxon>
        <taxon>Rosales</taxon>
        <taxon>Moraceae</taxon>
        <taxon>Ficeae</taxon>
        <taxon>Ficus</taxon>
    </lineage>
</organism>
<proteinExistence type="predicted"/>
<evidence type="ECO:0000313" key="1">
    <source>
        <dbReference type="EMBL" id="GMN57820.1"/>
    </source>
</evidence>
<accession>A0AA88DME4</accession>
<reference evidence="1" key="1">
    <citation type="submission" date="2023-07" db="EMBL/GenBank/DDBJ databases">
        <title>draft genome sequence of fig (Ficus carica).</title>
        <authorList>
            <person name="Takahashi T."/>
            <person name="Nishimura K."/>
        </authorList>
    </citation>
    <scope>NUCLEOTIDE SEQUENCE</scope>
</reference>
<comment type="caution">
    <text evidence="1">The sequence shown here is derived from an EMBL/GenBank/DDBJ whole genome shotgun (WGS) entry which is preliminary data.</text>
</comment>
<name>A0AA88DME4_FICCA</name>
<evidence type="ECO:0000313" key="2">
    <source>
        <dbReference type="Proteomes" id="UP001187192"/>
    </source>
</evidence>
<dbReference type="EMBL" id="BTGU01000073">
    <property type="protein sequence ID" value="GMN57820.1"/>
    <property type="molecule type" value="Genomic_DNA"/>
</dbReference>